<reference evidence="2" key="1">
    <citation type="submission" date="2016-10" db="EMBL/GenBank/DDBJ databases">
        <authorList>
            <person name="Varghese N."/>
            <person name="Submissions S."/>
        </authorList>
    </citation>
    <scope>NUCLEOTIDE SEQUENCE [LARGE SCALE GENOMIC DNA]</scope>
    <source>
        <strain evidence="2">DSM 11526</strain>
    </source>
</reference>
<dbReference type="EMBL" id="FNRJ01000001">
    <property type="protein sequence ID" value="SEA12967.1"/>
    <property type="molecule type" value="Genomic_DNA"/>
</dbReference>
<dbReference type="STRING" id="1122198.SAMN02745729_101538"/>
<accession>A0A1H3YNJ4</accession>
<dbReference type="AlphaFoldDB" id="A0A1H3YNJ4"/>
<dbReference type="Proteomes" id="UP000242469">
    <property type="component" value="Unassembled WGS sequence"/>
</dbReference>
<sequence length="67" mass="7882">MSTIHLTAQLKQLLNRGYSIDDVRNLVTVPHEVLEQAIHEHHLQEHSRRHDRLLQGQAEFAMRLGRH</sequence>
<keyword evidence="2" id="KW-1185">Reference proteome</keyword>
<proteinExistence type="predicted"/>
<name>A0A1H3YNJ4_9GAMM</name>
<protein>
    <submittedName>
        <fullName evidence="1">Uncharacterized protein</fullName>
    </submittedName>
</protein>
<organism evidence="1 2">
    <name type="scientific">Marinobacterium iners DSM 11526</name>
    <dbReference type="NCBI Taxonomy" id="1122198"/>
    <lineage>
        <taxon>Bacteria</taxon>
        <taxon>Pseudomonadati</taxon>
        <taxon>Pseudomonadota</taxon>
        <taxon>Gammaproteobacteria</taxon>
        <taxon>Oceanospirillales</taxon>
        <taxon>Oceanospirillaceae</taxon>
        <taxon>Marinobacterium</taxon>
    </lineage>
</organism>
<dbReference type="RefSeq" id="WP_091822627.1">
    <property type="nucleotide sequence ID" value="NZ_FNRJ01000001.1"/>
</dbReference>
<evidence type="ECO:0000313" key="2">
    <source>
        <dbReference type="Proteomes" id="UP000242469"/>
    </source>
</evidence>
<evidence type="ECO:0000313" key="1">
    <source>
        <dbReference type="EMBL" id="SEA12967.1"/>
    </source>
</evidence>
<gene>
    <name evidence="1" type="ORF">SAMN02745729_101538</name>
</gene>
<dbReference type="OrthoDB" id="6089720at2"/>